<keyword evidence="1" id="KW-0812">Transmembrane</keyword>
<sequence length="65" mass="7648">MLRWHLLRAAAVALRFLSTPFLLVGWFATPILQASAWCEDRAREWDPRLWARGGDRRPETPEDDR</sequence>
<dbReference type="RefSeq" id="WP_150966785.1">
    <property type="nucleotide sequence ID" value="NZ_VZZJ01000044.1"/>
</dbReference>
<dbReference type="AlphaFoldDB" id="A0A6N6MHC2"/>
<reference evidence="2 3" key="1">
    <citation type="submission" date="2019-09" db="EMBL/GenBank/DDBJ databases">
        <title>YIM 132548 draft genome.</title>
        <authorList>
            <person name="Jiang L."/>
        </authorList>
    </citation>
    <scope>NUCLEOTIDE SEQUENCE [LARGE SCALE GENOMIC DNA]</scope>
    <source>
        <strain evidence="2 3">YIM 132548</strain>
    </source>
</reference>
<accession>A0A6N6MHC2</accession>
<organism evidence="2 3">
    <name type="scientific">Methylobacterium planeticum</name>
    <dbReference type="NCBI Taxonomy" id="2615211"/>
    <lineage>
        <taxon>Bacteria</taxon>
        <taxon>Pseudomonadati</taxon>
        <taxon>Pseudomonadota</taxon>
        <taxon>Alphaproteobacteria</taxon>
        <taxon>Hyphomicrobiales</taxon>
        <taxon>Methylobacteriaceae</taxon>
        <taxon>Methylobacterium</taxon>
    </lineage>
</organism>
<feature type="transmembrane region" description="Helical" evidence="1">
    <location>
        <begin position="12"/>
        <end position="32"/>
    </location>
</feature>
<gene>
    <name evidence="2" type="ORF">F6X51_26105</name>
</gene>
<comment type="caution">
    <text evidence="2">The sequence shown here is derived from an EMBL/GenBank/DDBJ whole genome shotgun (WGS) entry which is preliminary data.</text>
</comment>
<proteinExistence type="predicted"/>
<dbReference type="EMBL" id="VZZJ01000044">
    <property type="protein sequence ID" value="KAB1068879.1"/>
    <property type="molecule type" value="Genomic_DNA"/>
</dbReference>
<keyword evidence="1" id="KW-0472">Membrane</keyword>
<evidence type="ECO:0000313" key="3">
    <source>
        <dbReference type="Proteomes" id="UP000441523"/>
    </source>
</evidence>
<evidence type="ECO:0000313" key="2">
    <source>
        <dbReference type="EMBL" id="KAB1068879.1"/>
    </source>
</evidence>
<protein>
    <submittedName>
        <fullName evidence="2">Uncharacterized protein</fullName>
    </submittedName>
</protein>
<dbReference type="Proteomes" id="UP000441523">
    <property type="component" value="Unassembled WGS sequence"/>
</dbReference>
<name>A0A6N6MHC2_9HYPH</name>
<keyword evidence="1" id="KW-1133">Transmembrane helix</keyword>
<keyword evidence="3" id="KW-1185">Reference proteome</keyword>
<evidence type="ECO:0000256" key="1">
    <source>
        <dbReference type="SAM" id="Phobius"/>
    </source>
</evidence>